<proteinExistence type="predicted"/>
<name>A0A4R0RF63_9APHY</name>
<accession>A0A4R0RF63</accession>
<organism evidence="2 3">
    <name type="scientific">Steccherinum ochraceum</name>
    <dbReference type="NCBI Taxonomy" id="92696"/>
    <lineage>
        <taxon>Eukaryota</taxon>
        <taxon>Fungi</taxon>
        <taxon>Dikarya</taxon>
        <taxon>Basidiomycota</taxon>
        <taxon>Agaricomycotina</taxon>
        <taxon>Agaricomycetes</taxon>
        <taxon>Polyporales</taxon>
        <taxon>Steccherinaceae</taxon>
        <taxon>Steccherinum</taxon>
    </lineage>
</organism>
<reference evidence="2 3" key="1">
    <citation type="submission" date="2018-11" db="EMBL/GenBank/DDBJ databases">
        <title>Genome assembly of Steccherinum ochraceum LE-BIN_3174, the white-rot fungus of the Steccherinaceae family (The Residual Polyporoid clade, Polyporales, Basidiomycota).</title>
        <authorList>
            <person name="Fedorova T.V."/>
            <person name="Glazunova O.A."/>
            <person name="Landesman E.O."/>
            <person name="Moiseenko K.V."/>
            <person name="Psurtseva N.V."/>
            <person name="Savinova O.S."/>
            <person name="Shakhova N.V."/>
            <person name="Tyazhelova T.V."/>
            <person name="Vasina D.V."/>
        </authorList>
    </citation>
    <scope>NUCLEOTIDE SEQUENCE [LARGE SCALE GENOMIC DNA]</scope>
    <source>
        <strain evidence="2 3">LE-BIN_3174</strain>
    </source>
</reference>
<protein>
    <submittedName>
        <fullName evidence="2">Uncharacterized protein</fullName>
    </submittedName>
</protein>
<evidence type="ECO:0000313" key="3">
    <source>
        <dbReference type="Proteomes" id="UP000292702"/>
    </source>
</evidence>
<dbReference type="Proteomes" id="UP000292702">
    <property type="component" value="Unassembled WGS sequence"/>
</dbReference>
<gene>
    <name evidence="2" type="ORF">EIP91_007126</name>
</gene>
<feature type="compositionally biased region" description="Acidic residues" evidence="1">
    <location>
        <begin position="219"/>
        <end position="236"/>
    </location>
</feature>
<feature type="compositionally biased region" description="Pro residues" evidence="1">
    <location>
        <begin position="106"/>
        <end position="123"/>
    </location>
</feature>
<feature type="region of interest" description="Disordered" evidence="1">
    <location>
        <begin position="201"/>
        <end position="239"/>
    </location>
</feature>
<dbReference type="AlphaFoldDB" id="A0A4R0RF63"/>
<evidence type="ECO:0000313" key="2">
    <source>
        <dbReference type="EMBL" id="TCD62268.1"/>
    </source>
</evidence>
<keyword evidence="3" id="KW-1185">Reference proteome</keyword>
<sequence>MAELYDFLEAEEDPIPPPMTPSQARFMDVLSRVDEQAKRAKLKSTNIRYSVLWAMVWRRMGHAERVNAGWDAEEVAGCVPAADHTPLIEDNPGLTDEQSHTGSPSSPAPSPPPTCPSSPPPRPSSNIVGRGGPYSYSPPKSPTLFTPNHRHTKPFRSNVPPSPQARAMYYCRGPQLVRFLIPGCDIQGVLPSRLDRIVDEDSESIEYDERSDGELPSTDADEDMQESEEEDHEEETTTVLPYAWRDWETYKGR</sequence>
<evidence type="ECO:0000256" key="1">
    <source>
        <dbReference type="SAM" id="MobiDB-lite"/>
    </source>
</evidence>
<feature type="region of interest" description="Disordered" evidence="1">
    <location>
        <begin position="83"/>
        <end position="163"/>
    </location>
</feature>
<comment type="caution">
    <text evidence="2">The sequence shown here is derived from an EMBL/GenBank/DDBJ whole genome shotgun (WGS) entry which is preliminary data.</text>
</comment>
<dbReference type="EMBL" id="RWJN01000387">
    <property type="protein sequence ID" value="TCD62268.1"/>
    <property type="molecule type" value="Genomic_DNA"/>
</dbReference>